<dbReference type="Pfam" id="PF13396">
    <property type="entry name" value="PLDc_N"/>
    <property type="match status" value="1"/>
</dbReference>
<gene>
    <name evidence="9" type="ORF">SAMN06295885_2515</name>
</gene>
<dbReference type="OrthoDB" id="3298527at2"/>
<feature type="compositionally biased region" description="Basic and acidic residues" evidence="6">
    <location>
        <begin position="83"/>
        <end position="107"/>
    </location>
</feature>
<accession>A0A1X7P602</accession>
<feature type="region of interest" description="Disordered" evidence="6">
    <location>
        <begin position="66"/>
        <end position="123"/>
    </location>
</feature>
<evidence type="ECO:0000256" key="1">
    <source>
        <dbReference type="ARBA" id="ARBA00004651"/>
    </source>
</evidence>
<dbReference type="AlphaFoldDB" id="A0A1X7P602"/>
<dbReference type="STRING" id="1891671.SAMN06295885_2515"/>
<feature type="transmembrane region" description="Helical" evidence="7">
    <location>
        <begin position="38"/>
        <end position="57"/>
    </location>
</feature>
<reference evidence="10" key="1">
    <citation type="submission" date="2017-04" db="EMBL/GenBank/DDBJ databases">
        <authorList>
            <person name="Varghese N."/>
            <person name="Submissions S."/>
        </authorList>
    </citation>
    <scope>NUCLEOTIDE SEQUENCE [LARGE SCALE GENOMIC DNA]</scope>
    <source>
        <strain evidence="10">VKM Ac-2121</strain>
    </source>
</reference>
<evidence type="ECO:0000313" key="9">
    <source>
        <dbReference type="EMBL" id="SMH45339.1"/>
    </source>
</evidence>
<name>A0A1X7P602_9MICO</name>
<sequence length="123" mass="14046">MIRLVIGLLVALAVFTVYTVIDVALSNRRGVRAIPKWSWLLVVLLLPLIGAGLWFWIGRPRKQRAENRRFTAPDDDPDFLGTLRRERDPEKEREQAERIAQLERDLADLDEPGEADGSGRRDA</sequence>
<dbReference type="InterPro" id="IPR027379">
    <property type="entry name" value="CLS_N"/>
</dbReference>
<evidence type="ECO:0000256" key="6">
    <source>
        <dbReference type="SAM" id="MobiDB-lite"/>
    </source>
</evidence>
<dbReference type="GO" id="GO:0005886">
    <property type="term" value="C:plasma membrane"/>
    <property type="evidence" value="ECO:0007669"/>
    <property type="project" value="UniProtKB-SubCell"/>
</dbReference>
<evidence type="ECO:0000256" key="5">
    <source>
        <dbReference type="ARBA" id="ARBA00023136"/>
    </source>
</evidence>
<proteinExistence type="predicted"/>
<organism evidence="9 10">
    <name type="scientific">Rathayibacter oskolensis</name>
    <dbReference type="NCBI Taxonomy" id="1891671"/>
    <lineage>
        <taxon>Bacteria</taxon>
        <taxon>Bacillati</taxon>
        <taxon>Actinomycetota</taxon>
        <taxon>Actinomycetes</taxon>
        <taxon>Micrococcales</taxon>
        <taxon>Microbacteriaceae</taxon>
        <taxon>Rathayibacter</taxon>
    </lineage>
</organism>
<evidence type="ECO:0000259" key="8">
    <source>
        <dbReference type="Pfam" id="PF13396"/>
    </source>
</evidence>
<evidence type="ECO:0000256" key="2">
    <source>
        <dbReference type="ARBA" id="ARBA00022475"/>
    </source>
</evidence>
<evidence type="ECO:0000256" key="7">
    <source>
        <dbReference type="SAM" id="Phobius"/>
    </source>
</evidence>
<keyword evidence="3 7" id="KW-0812">Transmembrane</keyword>
<keyword evidence="5 7" id="KW-0472">Membrane</keyword>
<comment type="subcellular location">
    <subcellularLocation>
        <location evidence="1">Cell membrane</location>
        <topology evidence="1">Multi-pass membrane protein</topology>
    </subcellularLocation>
</comment>
<evidence type="ECO:0000256" key="3">
    <source>
        <dbReference type="ARBA" id="ARBA00022692"/>
    </source>
</evidence>
<keyword evidence="4 7" id="KW-1133">Transmembrane helix</keyword>
<evidence type="ECO:0000256" key="4">
    <source>
        <dbReference type="ARBA" id="ARBA00022989"/>
    </source>
</evidence>
<dbReference type="Proteomes" id="UP000193711">
    <property type="component" value="Unassembled WGS sequence"/>
</dbReference>
<dbReference type="RefSeq" id="WP_085476904.1">
    <property type="nucleotide sequence ID" value="NZ_FXBM01000002.1"/>
</dbReference>
<feature type="domain" description="Cardiolipin synthase N-terminal" evidence="8">
    <location>
        <begin position="14"/>
        <end position="59"/>
    </location>
</feature>
<keyword evidence="2" id="KW-1003">Cell membrane</keyword>
<protein>
    <submittedName>
        <fullName evidence="9">Phospholipase_D-nuclease N-terminal</fullName>
    </submittedName>
</protein>
<dbReference type="EMBL" id="FXBM01000002">
    <property type="protein sequence ID" value="SMH45339.1"/>
    <property type="molecule type" value="Genomic_DNA"/>
</dbReference>
<evidence type="ECO:0000313" key="10">
    <source>
        <dbReference type="Proteomes" id="UP000193711"/>
    </source>
</evidence>
<keyword evidence="10" id="KW-1185">Reference proteome</keyword>